<dbReference type="GO" id="GO:0009003">
    <property type="term" value="F:signal peptidase activity"/>
    <property type="evidence" value="ECO:0007669"/>
    <property type="project" value="UniProtKB-EC"/>
</dbReference>
<keyword evidence="7" id="KW-1133">Transmembrane helix</keyword>
<dbReference type="PANTHER" id="PTHR43390:SF1">
    <property type="entry name" value="CHLOROPLAST PROCESSING PEPTIDASE"/>
    <property type="match status" value="1"/>
</dbReference>
<accession>A0AAE3DQT8</accession>
<evidence type="ECO:0000256" key="3">
    <source>
        <dbReference type="ARBA" id="ARBA00009370"/>
    </source>
</evidence>
<protein>
    <recommendedName>
        <fullName evidence="4 7">Signal peptidase I</fullName>
        <ecNumber evidence="4 7">3.4.21.89</ecNumber>
    </recommendedName>
</protein>
<dbReference type="InterPro" id="IPR019533">
    <property type="entry name" value="Peptidase_S26"/>
</dbReference>
<evidence type="ECO:0000313" key="9">
    <source>
        <dbReference type="EMBL" id="MCC2188866.1"/>
    </source>
</evidence>
<dbReference type="Gene3D" id="2.10.109.10">
    <property type="entry name" value="Umud Fragment, subunit A"/>
    <property type="match status" value="1"/>
</dbReference>
<evidence type="ECO:0000256" key="5">
    <source>
        <dbReference type="ARBA" id="ARBA00022801"/>
    </source>
</evidence>
<dbReference type="InterPro" id="IPR019757">
    <property type="entry name" value="Pept_S26A_signal_pept_1_Lys-AS"/>
</dbReference>
<comment type="caution">
    <text evidence="9">The sequence shown here is derived from an EMBL/GenBank/DDBJ whole genome shotgun (WGS) entry which is preliminary data.</text>
</comment>
<feature type="domain" description="Peptidase S26" evidence="8">
    <location>
        <begin position="15"/>
        <end position="170"/>
    </location>
</feature>
<evidence type="ECO:0000256" key="6">
    <source>
        <dbReference type="PIRSR" id="PIRSR600223-1"/>
    </source>
</evidence>
<evidence type="ECO:0000313" key="10">
    <source>
        <dbReference type="Proteomes" id="UP001197875"/>
    </source>
</evidence>
<dbReference type="EC" id="3.4.21.89" evidence="4 7"/>
<dbReference type="GO" id="GO:0004252">
    <property type="term" value="F:serine-type endopeptidase activity"/>
    <property type="evidence" value="ECO:0007669"/>
    <property type="project" value="InterPro"/>
</dbReference>
<dbReference type="SUPFAM" id="SSF51306">
    <property type="entry name" value="LexA/Signal peptidase"/>
    <property type="match status" value="1"/>
</dbReference>
<keyword evidence="7" id="KW-0472">Membrane</keyword>
<keyword evidence="5 7" id="KW-0378">Hydrolase</keyword>
<feature type="active site" evidence="6">
    <location>
        <position position="87"/>
    </location>
</feature>
<gene>
    <name evidence="9" type="primary">lepB</name>
    <name evidence="9" type="ORF">LKD71_03345</name>
</gene>
<keyword evidence="7" id="KW-0645">Protease</keyword>
<evidence type="ECO:0000256" key="4">
    <source>
        <dbReference type="ARBA" id="ARBA00013208"/>
    </source>
</evidence>
<evidence type="ECO:0000256" key="2">
    <source>
        <dbReference type="ARBA" id="ARBA00004401"/>
    </source>
</evidence>
<feature type="active site" evidence="6">
    <location>
        <position position="43"/>
    </location>
</feature>
<dbReference type="InterPro" id="IPR036286">
    <property type="entry name" value="LexA/Signal_pep-like_sf"/>
</dbReference>
<dbReference type="GO" id="GO:0005886">
    <property type="term" value="C:plasma membrane"/>
    <property type="evidence" value="ECO:0007669"/>
    <property type="project" value="UniProtKB-SubCell"/>
</dbReference>
<evidence type="ECO:0000256" key="1">
    <source>
        <dbReference type="ARBA" id="ARBA00000677"/>
    </source>
</evidence>
<dbReference type="PROSITE" id="PS00761">
    <property type="entry name" value="SPASE_I_3"/>
    <property type="match status" value="1"/>
</dbReference>
<dbReference type="EMBL" id="JAJEPR010000004">
    <property type="protein sequence ID" value="MCC2188866.1"/>
    <property type="molecule type" value="Genomic_DNA"/>
</dbReference>
<organism evidence="9 10">
    <name type="scientific">Fusicatenibacter faecihominis</name>
    <dbReference type="NCBI Taxonomy" id="2881276"/>
    <lineage>
        <taxon>Bacteria</taxon>
        <taxon>Bacillati</taxon>
        <taxon>Bacillota</taxon>
        <taxon>Clostridia</taxon>
        <taxon>Lachnospirales</taxon>
        <taxon>Lachnospiraceae</taxon>
        <taxon>Fusicatenibacter</taxon>
    </lineage>
</organism>
<name>A0AAE3DQT8_9FIRM</name>
<comment type="catalytic activity">
    <reaction evidence="1 7">
        <text>Cleavage of hydrophobic, N-terminal signal or leader sequences from secreted and periplasmic proteins.</text>
        <dbReference type="EC" id="3.4.21.89"/>
    </reaction>
</comment>
<evidence type="ECO:0000259" key="8">
    <source>
        <dbReference type="Pfam" id="PF10502"/>
    </source>
</evidence>
<feature type="transmembrane region" description="Helical" evidence="7">
    <location>
        <begin position="12"/>
        <end position="34"/>
    </location>
</feature>
<keyword evidence="10" id="KW-1185">Reference proteome</keyword>
<dbReference type="InterPro" id="IPR000223">
    <property type="entry name" value="Pept_S26A_signal_pept_1"/>
</dbReference>
<dbReference type="CDD" id="cd06530">
    <property type="entry name" value="S26_SPase_I"/>
    <property type="match status" value="1"/>
</dbReference>
<evidence type="ECO:0000256" key="7">
    <source>
        <dbReference type="RuleBase" id="RU362042"/>
    </source>
</evidence>
<dbReference type="InterPro" id="IPR019758">
    <property type="entry name" value="Pept_S26A_signal_pept_1_CS"/>
</dbReference>
<keyword evidence="7" id="KW-0812">Transmembrane</keyword>
<dbReference type="PRINTS" id="PR00727">
    <property type="entry name" value="LEADERPTASE"/>
</dbReference>
<comment type="subcellular location">
    <subcellularLocation>
        <location evidence="2">Cell membrane</location>
        <topology evidence="2">Single-pass type II membrane protein</topology>
    </subcellularLocation>
    <subcellularLocation>
        <location evidence="7">Membrane</location>
        <topology evidence="7">Single-pass type II membrane protein</topology>
    </subcellularLocation>
</comment>
<dbReference type="RefSeq" id="WP_178046105.1">
    <property type="nucleotide sequence ID" value="NZ_JAJEPR010000004.1"/>
</dbReference>
<comment type="similarity">
    <text evidence="3 7">Belongs to the peptidase S26 family.</text>
</comment>
<dbReference type="PANTHER" id="PTHR43390">
    <property type="entry name" value="SIGNAL PEPTIDASE I"/>
    <property type="match status" value="1"/>
</dbReference>
<proteinExistence type="inferred from homology"/>
<sequence length="181" mass="20001">MAKKKRSIPQQIFLWVFQIVIVVLFAFVLVYFFGQTRACIGQSMSTTIEGGDAVLLDGLSYKLGNPKRNDVIAFQLNGNREGASSIKRILGVPGETIQIKDGMIYIDGEIYLEKKDYPAMTDAGLAEEPITLGTNQYFVLGDNRNNSEDSRYADVGVVSGKNIEGKVWFVLSPSNHMGLVK</sequence>
<dbReference type="Pfam" id="PF10502">
    <property type="entry name" value="Peptidase_S26"/>
    <property type="match status" value="1"/>
</dbReference>
<dbReference type="GO" id="GO:0006465">
    <property type="term" value="P:signal peptide processing"/>
    <property type="evidence" value="ECO:0007669"/>
    <property type="project" value="InterPro"/>
</dbReference>
<dbReference type="Proteomes" id="UP001197875">
    <property type="component" value="Unassembled WGS sequence"/>
</dbReference>
<dbReference type="NCBIfam" id="TIGR02227">
    <property type="entry name" value="sigpep_I_bact"/>
    <property type="match status" value="1"/>
</dbReference>
<reference evidence="9 10" key="1">
    <citation type="submission" date="2021-10" db="EMBL/GenBank/DDBJ databases">
        <title>Anaerobic single-cell dispensing facilitates the cultivation of human gut bacteria.</title>
        <authorList>
            <person name="Afrizal A."/>
        </authorList>
    </citation>
    <scope>NUCLEOTIDE SEQUENCE [LARGE SCALE GENOMIC DNA]</scope>
    <source>
        <strain evidence="9 10">CLA-AA-H277</strain>
    </source>
</reference>
<dbReference type="AlphaFoldDB" id="A0AAE3DQT8"/>
<dbReference type="PROSITE" id="PS00760">
    <property type="entry name" value="SPASE_I_2"/>
    <property type="match status" value="1"/>
</dbReference>